<dbReference type="PANTHER" id="PTHR37549">
    <property type="entry name" value="LIPOPROTEIN LPRI"/>
    <property type="match status" value="1"/>
</dbReference>
<feature type="domain" description="Lysozyme inhibitor LprI-like N-terminal" evidence="6">
    <location>
        <begin position="34"/>
        <end position="112"/>
    </location>
</feature>
<dbReference type="OrthoDB" id="427567at2"/>
<dbReference type="InterPro" id="IPR018660">
    <property type="entry name" value="MliC"/>
</dbReference>
<feature type="chain" id="PRO_5008535914" description="C-type lysozyme inhibitor domain-containing protein" evidence="5">
    <location>
        <begin position="27"/>
        <end position="202"/>
    </location>
</feature>
<dbReference type="PANTHER" id="PTHR37549:SF1">
    <property type="entry name" value="LIPOPROTEIN LPRI"/>
    <property type="match status" value="1"/>
</dbReference>
<evidence type="ECO:0000256" key="3">
    <source>
        <dbReference type="ARBA" id="ARBA00023139"/>
    </source>
</evidence>
<reference evidence="8" key="1">
    <citation type="submission" date="2016-07" db="EMBL/GenBank/DDBJ databases">
        <title>Microvirga ossetica sp. nov. a new species of rhizobia isolated from root nodules of the legume species Vicia alpestris Steven originated from North Ossetia region in the Caucasus.</title>
        <authorList>
            <person name="Safronova V.I."/>
            <person name="Kuznetsova I.G."/>
            <person name="Sazanova A.L."/>
            <person name="Belimov A."/>
            <person name="Andronov E."/>
            <person name="Osledkin Y.S."/>
            <person name="Onishchuk O.P."/>
            <person name="Kurchak O.N."/>
            <person name="Shaposhnikov A.I."/>
            <person name="Willems A."/>
            <person name="Tikhonovich I.A."/>
        </authorList>
    </citation>
    <scope>NUCLEOTIDE SEQUENCE [LARGE SCALE GENOMIC DNA]</scope>
    <source>
        <strain evidence="8">V5/3M</strain>
    </source>
</reference>
<evidence type="ECO:0008006" key="9">
    <source>
        <dbReference type="Google" id="ProtNLM"/>
    </source>
</evidence>
<evidence type="ECO:0000256" key="5">
    <source>
        <dbReference type="SAM" id="SignalP"/>
    </source>
</evidence>
<evidence type="ECO:0000256" key="1">
    <source>
        <dbReference type="ARBA" id="ARBA00022729"/>
    </source>
</evidence>
<dbReference type="AlphaFoldDB" id="A0A1B2EIZ3"/>
<dbReference type="InterPro" id="IPR009739">
    <property type="entry name" value="LprI-like_N"/>
</dbReference>
<evidence type="ECO:0000256" key="2">
    <source>
        <dbReference type="ARBA" id="ARBA00023136"/>
    </source>
</evidence>
<accession>A0A1B2EIZ3</accession>
<keyword evidence="2" id="KW-0472">Membrane</keyword>
<dbReference type="Gene3D" id="2.40.128.200">
    <property type="match status" value="1"/>
</dbReference>
<dbReference type="KEGG" id="moc:BB934_18300"/>
<keyword evidence="1 5" id="KW-0732">Signal</keyword>
<proteinExistence type="predicted"/>
<dbReference type="EMBL" id="CP016616">
    <property type="protein sequence ID" value="ANY79936.1"/>
    <property type="molecule type" value="Genomic_DNA"/>
</dbReference>
<protein>
    <recommendedName>
        <fullName evidence="9">C-type lysozyme inhibitor domain-containing protein</fullName>
    </recommendedName>
</protein>
<dbReference type="RefSeq" id="WP_099510950.1">
    <property type="nucleotide sequence ID" value="NZ_CP016616.1"/>
</dbReference>
<evidence type="ECO:0000313" key="8">
    <source>
        <dbReference type="EMBL" id="ANY79936.1"/>
    </source>
</evidence>
<dbReference type="SUPFAM" id="SSF141488">
    <property type="entry name" value="YdhA-like"/>
    <property type="match status" value="1"/>
</dbReference>
<feature type="domain" description="C-type lysozyme inhibitor" evidence="7">
    <location>
        <begin position="129"/>
        <end position="195"/>
    </location>
</feature>
<evidence type="ECO:0000256" key="4">
    <source>
        <dbReference type="ARBA" id="ARBA00023288"/>
    </source>
</evidence>
<name>A0A1B2EIZ3_9HYPH</name>
<keyword evidence="3" id="KW-0564">Palmitate</keyword>
<organism evidence="8">
    <name type="scientific">Microvirga ossetica</name>
    <dbReference type="NCBI Taxonomy" id="1882682"/>
    <lineage>
        <taxon>Bacteria</taxon>
        <taxon>Pseudomonadati</taxon>
        <taxon>Pseudomonadota</taxon>
        <taxon>Alphaproteobacteria</taxon>
        <taxon>Hyphomicrobiales</taxon>
        <taxon>Methylobacteriaceae</taxon>
        <taxon>Microvirga</taxon>
    </lineage>
</organism>
<keyword evidence="4" id="KW-0449">Lipoprotein</keyword>
<gene>
    <name evidence="8" type="ORF">BB934_18300</name>
</gene>
<dbReference type="InterPro" id="IPR036328">
    <property type="entry name" value="MliC_sf"/>
</dbReference>
<dbReference type="Pfam" id="PF09864">
    <property type="entry name" value="MliC"/>
    <property type="match status" value="1"/>
</dbReference>
<dbReference type="Pfam" id="PF07007">
    <property type="entry name" value="LprI"/>
    <property type="match status" value="1"/>
</dbReference>
<evidence type="ECO:0000259" key="6">
    <source>
        <dbReference type="Pfam" id="PF07007"/>
    </source>
</evidence>
<sequence>MNAVRRYSALAILAAAFAVIGGAALAQAPSFSCNQVETGSIEEMICKDGALSSLDRKLADVYAQASRKATNEHPPVLQAEQRGWIKGRDECWKSDDKRACVQGAYEHRIAELQARYRLVPGIGPVTFICDGDPRNEVVATFFQTDPATMIAERGDSVSLMFVQPSGSGARYQGRNESFWEHQGGALVTWGYGAPEMRCKKTP</sequence>
<evidence type="ECO:0000259" key="7">
    <source>
        <dbReference type="Pfam" id="PF09864"/>
    </source>
</evidence>
<feature type="signal peptide" evidence="5">
    <location>
        <begin position="1"/>
        <end position="26"/>
    </location>
</feature>
<dbReference type="InterPro" id="IPR052755">
    <property type="entry name" value="Lysozyme_Inhibitor_LprI"/>
</dbReference>
<dbReference type="GO" id="GO:0005576">
    <property type="term" value="C:extracellular region"/>
    <property type="evidence" value="ECO:0007669"/>
    <property type="project" value="TreeGrafter"/>
</dbReference>